<dbReference type="Gene3D" id="1.10.8.60">
    <property type="match status" value="1"/>
</dbReference>
<dbReference type="InterPro" id="IPR027417">
    <property type="entry name" value="P-loop_NTPase"/>
</dbReference>
<dbReference type="InterPro" id="IPR037219">
    <property type="entry name" value="Peptidase_M41-like"/>
</dbReference>
<name>A0A6C0F8H0_9ZZZZ</name>
<dbReference type="SMART" id="SM00382">
    <property type="entry name" value="AAA"/>
    <property type="match status" value="1"/>
</dbReference>
<evidence type="ECO:0000256" key="3">
    <source>
        <dbReference type="ARBA" id="ARBA00022670"/>
    </source>
</evidence>
<dbReference type="FunFam" id="3.40.50.300:FF:000982">
    <property type="entry name" value="Inactive ATP-dependent zinc metalloprotease FTSHI 2 like"/>
    <property type="match status" value="1"/>
</dbReference>
<dbReference type="PANTHER" id="PTHR23076:SF97">
    <property type="entry name" value="ATP-DEPENDENT ZINC METALLOPROTEASE YME1L1"/>
    <property type="match status" value="1"/>
</dbReference>
<sequence>MLCSLFLLLLGIYSTSGFIPFYQQKCLSRHSVLRAAARILHDVGNKNDTNPEKRKYSISQPHYVVRRVSFQPPNEPEKNDTDGPIDIRNMTRYILPRSYPISRSHHENYLRRLNSRNITIQGLQILNGEDFDFNESDIQDLSDHPFFKHLMNNSEPGFRITGIQRIGNVEDFQSFNNGSGDDDDGGNAGDHEDDFAENMRRNIFGAFSAGRGSRGKQGKKSDNYEVLTDFHLNFSDVGGYDKIKKELYQCVDILSNYTKYARFNVRIPRGLVLEGPPGNGKTLLAKAFAGEAGVGFIPVSGSEFQEKYVGVGSARIRELFELASQNTPCIVFIDEMDAVGRKRSGDGESSTSERDSTLNELLVALDGFKNNTGIFVIGATNRVDLLDPALMRPGRIDKQIFISNPDDATREAILNIHLRGKPYDEKNINVDGLVDMTQGMSGAQIENLLNEGMLHALRENREVMNMTDVDITVNKMMAGWQATDHQFTSDIVDHIAIHEMGHAIVGILSQHHSKMTKVVINLSSPRTPGYTVFEASTSNIHTREALFEHLAILLAGRIAEEVCYDVSVTTGAINDFEEAFKLAERMILYYGMGKSVIYPSSSEKYKEMIDNEVAELIDSAYAYSVYILQQCKEALIEGADTLKRDKLLPCSDLETLLQNKYPDIKKLK</sequence>
<comment type="cofactor">
    <cofactor evidence="1">
        <name>Zn(2+)</name>
        <dbReference type="ChEBI" id="CHEBI:29105"/>
    </cofactor>
</comment>
<dbReference type="GO" id="GO:0030163">
    <property type="term" value="P:protein catabolic process"/>
    <property type="evidence" value="ECO:0007669"/>
    <property type="project" value="TreeGrafter"/>
</dbReference>
<protein>
    <recommendedName>
        <fullName evidence="9">AAA+ ATPase domain-containing protein</fullName>
    </recommendedName>
</protein>
<feature type="compositionally biased region" description="Acidic residues" evidence="8">
    <location>
        <begin position="180"/>
        <end position="193"/>
    </location>
</feature>
<dbReference type="SUPFAM" id="SSF140990">
    <property type="entry name" value="FtsH protease domain-like"/>
    <property type="match status" value="1"/>
</dbReference>
<proteinExistence type="inferred from homology"/>
<dbReference type="GO" id="GO:0004176">
    <property type="term" value="F:ATP-dependent peptidase activity"/>
    <property type="evidence" value="ECO:0007669"/>
    <property type="project" value="InterPro"/>
</dbReference>
<dbReference type="Gene3D" id="3.40.50.300">
    <property type="entry name" value="P-loop containing nucleotide triphosphate hydrolases"/>
    <property type="match status" value="1"/>
</dbReference>
<evidence type="ECO:0000256" key="7">
    <source>
        <dbReference type="ARBA" id="ARBA00023049"/>
    </source>
</evidence>
<evidence type="ECO:0000256" key="4">
    <source>
        <dbReference type="ARBA" id="ARBA00022723"/>
    </source>
</evidence>
<comment type="similarity">
    <text evidence="2">In the C-terminal section; belongs to the peptidase M41 family.</text>
</comment>
<dbReference type="InterPro" id="IPR000642">
    <property type="entry name" value="Peptidase_M41"/>
</dbReference>
<evidence type="ECO:0000256" key="8">
    <source>
        <dbReference type="SAM" id="MobiDB-lite"/>
    </source>
</evidence>
<accession>A0A6C0F8H0</accession>
<evidence type="ECO:0000256" key="5">
    <source>
        <dbReference type="ARBA" id="ARBA00022801"/>
    </source>
</evidence>
<keyword evidence="5" id="KW-0378">Hydrolase</keyword>
<dbReference type="GO" id="GO:0005524">
    <property type="term" value="F:ATP binding"/>
    <property type="evidence" value="ECO:0007669"/>
    <property type="project" value="InterPro"/>
</dbReference>
<evidence type="ECO:0000256" key="6">
    <source>
        <dbReference type="ARBA" id="ARBA00022833"/>
    </source>
</evidence>
<keyword evidence="7" id="KW-0482">Metalloprotease</keyword>
<dbReference type="InterPro" id="IPR003959">
    <property type="entry name" value="ATPase_AAA_core"/>
</dbReference>
<evidence type="ECO:0000259" key="9">
    <source>
        <dbReference type="SMART" id="SM00382"/>
    </source>
</evidence>
<dbReference type="GO" id="GO:0005886">
    <property type="term" value="C:plasma membrane"/>
    <property type="evidence" value="ECO:0007669"/>
    <property type="project" value="TreeGrafter"/>
</dbReference>
<reference evidence="10" key="1">
    <citation type="journal article" date="2020" name="Nature">
        <title>Giant virus diversity and host interactions through global metagenomics.</title>
        <authorList>
            <person name="Schulz F."/>
            <person name="Roux S."/>
            <person name="Paez-Espino D."/>
            <person name="Jungbluth S."/>
            <person name="Walsh D.A."/>
            <person name="Denef V.J."/>
            <person name="McMahon K.D."/>
            <person name="Konstantinidis K.T."/>
            <person name="Eloe-Fadrosh E.A."/>
            <person name="Kyrpides N.C."/>
            <person name="Woyke T."/>
        </authorList>
    </citation>
    <scope>NUCLEOTIDE SEQUENCE</scope>
    <source>
        <strain evidence="10">GVMAG-S-ERX556049-19</strain>
    </source>
</reference>
<evidence type="ECO:0000256" key="2">
    <source>
        <dbReference type="ARBA" id="ARBA00010044"/>
    </source>
</evidence>
<dbReference type="PANTHER" id="PTHR23076">
    <property type="entry name" value="METALLOPROTEASE M41 FTSH"/>
    <property type="match status" value="1"/>
</dbReference>
<keyword evidence="4" id="KW-0479">Metal-binding</keyword>
<dbReference type="GO" id="GO:0004222">
    <property type="term" value="F:metalloendopeptidase activity"/>
    <property type="evidence" value="ECO:0007669"/>
    <property type="project" value="InterPro"/>
</dbReference>
<dbReference type="InterPro" id="IPR003960">
    <property type="entry name" value="ATPase_AAA_CS"/>
</dbReference>
<feature type="domain" description="AAA+ ATPase" evidence="9">
    <location>
        <begin position="267"/>
        <end position="406"/>
    </location>
</feature>
<feature type="region of interest" description="Disordered" evidence="8">
    <location>
        <begin position="171"/>
        <end position="193"/>
    </location>
</feature>
<dbReference type="SUPFAM" id="SSF52540">
    <property type="entry name" value="P-loop containing nucleoside triphosphate hydrolases"/>
    <property type="match status" value="1"/>
</dbReference>
<dbReference type="GO" id="GO:0046872">
    <property type="term" value="F:metal ion binding"/>
    <property type="evidence" value="ECO:0007669"/>
    <property type="project" value="UniProtKB-KW"/>
</dbReference>
<evidence type="ECO:0000256" key="1">
    <source>
        <dbReference type="ARBA" id="ARBA00001947"/>
    </source>
</evidence>
<dbReference type="Pfam" id="PF01434">
    <property type="entry name" value="Peptidase_M41"/>
    <property type="match status" value="1"/>
</dbReference>
<evidence type="ECO:0000313" key="10">
    <source>
        <dbReference type="EMBL" id="QHT37978.1"/>
    </source>
</evidence>
<dbReference type="AlphaFoldDB" id="A0A6C0F8H0"/>
<dbReference type="Pfam" id="PF17862">
    <property type="entry name" value="AAA_lid_3"/>
    <property type="match status" value="1"/>
</dbReference>
<keyword evidence="3" id="KW-0645">Protease</keyword>
<dbReference type="Pfam" id="PF00004">
    <property type="entry name" value="AAA"/>
    <property type="match status" value="1"/>
</dbReference>
<dbReference type="GO" id="GO:0016887">
    <property type="term" value="F:ATP hydrolysis activity"/>
    <property type="evidence" value="ECO:0007669"/>
    <property type="project" value="InterPro"/>
</dbReference>
<dbReference type="InterPro" id="IPR041569">
    <property type="entry name" value="AAA_lid_3"/>
</dbReference>
<organism evidence="10">
    <name type="scientific">viral metagenome</name>
    <dbReference type="NCBI Taxonomy" id="1070528"/>
    <lineage>
        <taxon>unclassified sequences</taxon>
        <taxon>metagenomes</taxon>
        <taxon>organismal metagenomes</taxon>
    </lineage>
</organism>
<keyword evidence="6" id="KW-0862">Zinc</keyword>
<dbReference type="InterPro" id="IPR003593">
    <property type="entry name" value="AAA+_ATPase"/>
</dbReference>
<dbReference type="EMBL" id="MN738823">
    <property type="protein sequence ID" value="QHT37978.1"/>
    <property type="molecule type" value="Genomic_DNA"/>
</dbReference>
<dbReference type="Gene3D" id="1.20.58.760">
    <property type="entry name" value="Peptidase M41"/>
    <property type="match status" value="1"/>
</dbReference>
<dbReference type="GO" id="GO:0006508">
    <property type="term" value="P:proteolysis"/>
    <property type="evidence" value="ECO:0007669"/>
    <property type="project" value="UniProtKB-KW"/>
</dbReference>
<dbReference type="PROSITE" id="PS00674">
    <property type="entry name" value="AAA"/>
    <property type="match status" value="1"/>
</dbReference>